<dbReference type="RefSeq" id="WP_376879799.1">
    <property type="nucleotide sequence ID" value="NZ_JBHUHP010000028.1"/>
</dbReference>
<name>A0ABW4XEA9_9ACTN</name>
<organism evidence="3 4">
    <name type="scientific">Blastococcus deserti</name>
    <dbReference type="NCBI Taxonomy" id="2259033"/>
    <lineage>
        <taxon>Bacteria</taxon>
        <taxon>Bacillati</taxon>
        <taxon>Actinomycetota</taxon>
        <taxon>Actinomycetes</taxon>
        <taxon>Geodermatophilales</taxon>
        <taxon>Geodermatophilaceae</taxon>
        <taxon>Blastococcus</taxon>
    </lineage>
</organism>
<dbReference type="InterPro" id="IPR036291">
    <property type="entry name" value="NAD(P)-bd_dom_sf"/>
</dbReference>
<dbReference type="InterPro" id="IPR002347">
    <property type="entry name" value="SDR_fam"/>
</dbReference>
<comment type="caution">
    <text evidence="3">The sequence shown here is derived from an EMBL/GenBank/DDBJ whole genome shotgun (WGS) entry which is preliminary data.</text>
</comment>
<dbReference type="Proteomes" id="UP001597402">
    <property type="component" value="Unassembled WGS sequence"/>
</dbReference>
<gene>
    <name evidence="3" type="ORF">ACFSHS_19670</name>
</gene>
<evidence type="ECO:0000256" key="2">
    <source>
        <dbReference type="ARBA" id="ARBA00023002"/>
    </source>
</evidence>
<keyword evidence="4" id="KW-1185">Reference proteome</keyword>
<evidence type="ECO:0000313" key="3">
    <source>
        <dbReference type="EMBL" id="MFD2093787.1"/>
    </source>
</evidence>
<reference evidence="4" key="1">
    <citation type="journal article" date="2019" name="Int. J. Syst. Evol. Microbiol.">
        <title>The Global Catalogue of Microorganisms (GCM) 10K type strain sequencing project: providing services to taxonomists for standard genome sequencing and annotation.</title>
        <authorList>
            <consortium name="The Broad Institute Genomics Platform"/>
            <consortium name="The Broad Institute Genome Sequencing Center for Infectious Disease"/>
            <person name="Wu L."/>
            <person name="Ma J."/>
        </authorList>
    </citation>
    <scope>NUCLEOTIDE SEQUENCE [LARGE SCALE GENOMIC DNA]</scope>
    <source>
        <strain evidence="4">JCM 3338</strain>
    </source>
</reference>
<dbReference type="Gene3D" id="3.40.50.720">
    <property type="entry name" value="NAD(P)-binding Rossmann-like Domain"/>
    <property type="match status" value="1"/>
</dbReference>
<dbReference type="SUPFAM" id="SSF51735">
    <property type="entry name" value="NAD(P)-binding Rossmann-fold domains"/>
    <property type="match status" value="1"/>
</dbReference>
<dbReference type="PRINTS" id="PR00081">
    <property type="entry name" value="GDHRDH"/>
</dbReference>
<protein>
    <submittedName>
        <fullName evidence="3">SDR family oxidoreductase</fullName>
    </submittedName>
</protein>
<sequence length="94" mass="9879">MAVDHGPEVRCNAVRPGWITTGMADEAFALARNPEAARRDALARHPAGRLGEPADVAGLVAWLVSDDARHVTGQCFTVDGGLTAASPLDPGMFR</sequence>
<dbReference type="PANTHER" id="PTHR24321:SF8">
    <property type="entry name" value="ESTRADIOL 17-BETA-DEHYDROGENASE 8-RELATED"/>
    <property type="match status" value="1"/>
</dbReference>
<comment type="similarity">
    <text evidence="1">Belongs to the short-chain dehydrogenases/reductases (SDR) family.</text>
</comment>
<evidence type="ECO:0000256" key="1">
    <source>
        <dbReference type="ARBA" id="ARBA00006484"/>
    </source>
</evidence>
<dbReference type="EMBL" id="JBHUHP010000028">
    <property type="protein sequence ID" value="MFD2093787.1"/>
    <property type="molecule type" value="Genomic_DNA"/>
</dbReference>
<proteinExistence type="inferred from homology"/>
<evidence type="ECO:0000313" key="4">
    <source>
        <dbReference type="Proteomes" id="UP001597402"/>
    </source>
</evidence>
<dbReference type="Pfam" id="PF13561">
    <property type="entry name" value="adh_short_C2"/>
    <property type="match status" value="1"/>
</dbReference>
<accession>A0ABW4XEA9</accession>
<dbReference type="PANTHER" id="PTHR24321">
    <property type="entry name" value="DEHYDROGENASES, SHORT CHAIN"/>
    <property type="match status" value="1"/>
</dbReference>
<keyword evidence="2" id="KW-0560">Oxidoreductase</keyword>